<evidence type="ECO:0000313" key="5">
    <source>
        <dbReference type="Proteomes" id="UP000008141"/>
    </source>
</evidence>
<dbReference type="PANTHER" id="PTHR32440">
    <property type="entry name" value="PHOSPHATASE DCR2-RELATED-RELATED"/>
    <property type="match status" value="1"/>
</dbReference>
<dbReference type="Pfam" id="PF00149">
    <property type="entry name" value="Metallophos"/>
    <property type="match status" value="1"/>
</dbReference>
<dbReference type="InParanoid" id="E1Z2H5"/>
<accession>E1Z2H5</accession>
<proteinExistence type="predicted"/>
<dbReference type="GO" id="GO:0016788">
    <property type="term" value="F:hydrolase activity, acting on ester bonds"/>
    <property type="evidence" value="ECO:0007669"/>
    <property type="project" value="TreeGrafter"/>
</dbReference>
<evidence type="ECO:0000256" key="2">
    <source>
        <dbReference type="SAM" id="MobiDB-lite"/>
    </source>
</evidence>
<evidence type="ECO:0000259" key="3">
    <source>
        <dbReference type="Pfam" id="PF00149"/>
    </source>
</evidence>
<reference evidence="4 5" key="1">
    <citation type="journal article" date="2010" name="Plant Cell">
        <title>The Chlorella variabilis NC64A genome reveals adaptation to photosymbiosis, coevolution with viruses, and cryptic sex.</title>
        <authorList>
            <person name="Blanc G."/>
            <person name="Duncan G."/>
            <person name="Agarkova I."/>
            <person name="Borodovsky M."/>
            <person name="Gurnon J."/>
            <person name="Kuo A."/>
            <person name="Lindquist E."/>
            <person name="Lucas S."/>
            <person name="Pangilinan J."/>
            <person name="Polle J."/>
            <person name="Salamov A."/>
            <person name="Terry A."/>
            <person name="Yamada T."/>
            <person name="Dunigan D.D."/>
            <person name="Grigoriev I.V."/>
            <person name="Claverie J.M."/>
            <person name="Van Etten J.L."/>
        </authorList>
    </citation>
    <scope>NUCLEOTIDE SEQUENCE [LARGE SCALE GENOMIC DNA]</scope>
    <source>
        <strain evidence="4 5">NC64A</strain>
    </source>
</reference>
<name>E1Z2H5_CHLVA</name>
<keyword evidence="5" id="KW-1185">Reference proteome</keyword>
<dbReference type="KEGG" id="cvr:CHLNCDRAFT_133158"/>
<dbReference type="GeneID" id="17359365"/>
<dbReference type="FunCoup" id="E1Z2H5">
    <property type="interactions" value="209"/>
</dbReference>
<feature type="coiled-coil region" evidence="1">
    <location>
        <begin position="323"/>
        <end position="350"/>
    </location>
</feature>
<feature type="region of interest" description="Disordered" evidence="2">
    <location>
        <begin position="1"/>
        <end position="25"/>
    </location>
</feature>
<dbReference type="EMBL" id="GL433835">
    <property type="protein sequence ID" value="EFN59663.1"/>
    <property type="molecule type" value="Genomic_DNA"/>
</dbReference>
<dbReference type="eggNOG" id="KOG1432">
    <property type="taxonomic scope" value="Eukaryota"/>
</dbReference>
<dbReference type="Proteomes" id="UP000008141">
    <property type="component" value="Unassembled WGS sequence"/>
</dbReference>
<evidence type="ECO:0000313" key="4">
    <source>
        <dbReference type="EMBL" id="EFN59663.1"/>
    </source>
</evidence>
<dbReference type="OrthoDB" id="783096at2759"/>
<dbReference type="InterPro" id="IPR029052">
    <property type="entry name" value="Metallo-depent_PP-like"/>
</dbReference>
<dbReference type="GO" id="GO:0005737">
    <property type="term" value="C:cytoplasm"/>
    <property type="evidence" value="ECO:0007669"/>
    <property type="project" value="TreeGrafter"/>
</dbReference>
<dbReference type="AlphaFoldDB" id="E1Z2H5"/>
<dbReference type="PANTHER" id="PTHR32440:SF3">
    <property type="entry name" value="CALCINEURIN-LIKE PHOSPHOESTERASE DOMAIN-CONTAINING PROTEIN"/>
    <property type="match status" value="1"/>
</dbReference>
<gene>
    <name evidence="4" type="ORF">CHLNCDRAFT_133158</name>
</gene>
<keyword evidence="1" id="KW-0175">Coiled coil</keyword>
<dbReference type="Gene3D" id="3.60.21.10">
    <property type="match status" value="1"/>
</dbReference>
<dbReference type="RefSeq" id="XP_005851765.1">
    <property type="nucleotide sequence ID" value="XM_005851703.1"/>
</dbReference>
<dbReference type="OMA" id="SCEYGGQ"/>
<dbReference type="SUPFAM" id="SSF56300">
    <property type="entry name" value="Metallo-dependent phosphatases"/>
    <property type="match status" value="1"/>
</dbReference>
<organism evidence="5">
    <name type="scientific">Chlorella variabilis</name>
    <name type="common">Green alga</name>
    <dbReference type="NCBI Taxonomy" id="554065"/>
    <lineage>
        <taxon>Eukaryota</taxon>
        <taxon>Viridiplantae</taxon>
        <taxon>Chlorophyta</taxon>
        <taxon>core chlorophytes</taxon>
        <taxon>Trebouxiophyceae</taxon>
        <taxon>Chlorellales</taxon>
        <taxon>Chlorellaceae</taxon>
        <taxon>Chlorella clade</taxon>
        <taxon>Chlorella</taxon>
    </lineage>
</organism>
<dbReference type="InterPro" id="IPR004843">
    <property type="entry name" value="Calcineurin-like_PHP"/>
</dbReference>
<protein>
    <recommendedName>
        <fullName evidence="3">Calcineurin-like phosphoesterase domain-containing protein</fullName>
    </recommendedName>
</protein>
<sequence length="350" mass="37917">MGSRMDRQSGLNNPGEEGAEGGGAAGDNGFVAGKLRFRTDGTFKILQLTDLHYGESAVQKTVLAAERPDLVVFSGDMVSGWVCRPSDPRAPDCGPGWFERRWRQLIAPVHAAGLPYAVTLGNHDGEAELTRRQILDLDIRTGGVWSLTRQGPPEASDASNYYLDVYPAMPPAHAPITCHGAGCAAAGAGDGGAAARVWLLDSGDRTCPPLMFGWGCVAEDTLGWFQDVWWDAPTRGRKLEDVACSVRDTGLLGVAKHAGISAVYSGHDHDNDYLGVKEGVRLAYGRKSGWGGYGPPQGWLRGARVIELRMGQDTAHSTQAKDMRQLICHCDEFEQALEHHRQQQDKAQLR</sequence>
<feature type="domain" description="Calcineurin-like phosphoesterase" evidence="3">
    <location>
        <begin position="43"/>
        <end position="270"/>
    </location>
</feature>
<evidence type="ECO:0000256" key="1">
    <source>
        <dbReference type="SAM" id="Coils"/>
    </source>
</evidence>